<dbReference type="CDD" id="cd07067">
    <property type="entry name" value="HP_PGM_like"/>
    <property type="match status" value="1"/>
</dbReference>
<gene>
    <name evidence="1" type="ORF">GCM10010201_29800</name>
</gene>
<dbReference type="InterPro" id="IPR050275">
    <property type="entry name" value="PGM_Phosphatase"/>
</dbReference>
<dbReference type="Gene3D" id="3.40.50.1240">
    <property type="entry name" value="Phosphoglycerate mutase-like"/>
    <property type="match status" value="1"/>
</dbReference>
<dbReference type="SUPFAM" id="SSF53254">
    <property type="entry name" value="Phosphoglycerate mutase-like"/>
    <property type="match status" value="1"/>
</dbReference>
<dbReference type="SMART" id="SM00855">
    <property type="entry name" value="PGAM"/>
    <property type="match status" value="1"/>
</dbReference>
<comment type="caution">
    <text evidence="1">The sequence shown here is derived from an EMBL/GenBank/DDBJ whole genome shotgun (WGS) entry which is preliminary data.</text>
</comment>
<dbReference type="PANTHER" id="PTHR48100">
    <property type="entry name" value="BROAD-SPECIFICITY PHOSPHATASE YOR283W-RELATED"/>
    <property type="match status" value="1"/>
</dbReference>
<keyword evidence="2" id="KW-1185">Reference proteome</keyword>
<dbReference type="RefSeq" id="WP_344173486.1">
    <property type="nucleotide sequence ID" value="NZ_BAAARY010000015.1"/>
</dbReference>
<reference evidence="1 2" key="1">
    <citation type="journal article" date="2019" name="Int. J. Syst. Evol. Microbiol.">
        <title>The Global Catalogue of Microorganisms (GCM) 10K type strain sequencing project: providing services to taxonomists for standard genome sequencing and annotation.</title>
        <authorList>
            <consortium name="The Broad Institute Genomics Platform"/>
            <consortium name="The Broad Institute Genome Sequencing Center for Infectious Disease"/>
            <person name="Wu L."/>
            <person name="Ma J."/>
        </authorList>
    </citation>
    <scope>NUCLEOTIDE SEQUENCE [LARGE SCALE GENOMIC DNA]</scope>
    <source>
        <strain evidence="1 2">JCM 3367</strain>
    </source>
</reference>
<dbReference type="PANTHER" id="PTHR48100:SF62">
    <property type="entry name" value="GLUCOSYL-3-PHOSPHOGLYCERATE PHOSPHATASE"/>
    <property type="match status" value="1"/>
</dbReference>
<dbReference type="EMBL" id="BAAARY010000015">
    <property type="protein sequence ID" value="GAA2528748.1"/>
    <property type="molecule type" value="Genomic_DNA"/>
</dbReference>
<dbReference type="InterPro" id="IPR029033">
    <property type="entry name" value="His_PPase_superfam"/>
</dbReference>
<sequence>MTASRLVIWRHGNTDWNRERRVQGHSDIPLNPLGLRQAATAAPMLAALRPAAVVSSDLARARQTADALAERAGLAVTTDPRLRERHFGRWQGRTMPEVIDAHPHEHARWVAGDPDPGCEIEPRDRLLARGRTAFAAAADLVSDGAVVVVVTHGGTAKHGVGGLLGWPDELVPTLGGLGNCRWTVLERRVAGWRLAAYNVGPSVLAEPAIIATERPDAG</sequence>
<evidence type="ECO:0000313" key="1">
    <source>
        <dbReference type="EMBL" id="GAA2528748.1"/>
    </source>
</evidence>
<dbReference type="Proteomes" id="UP001499978">
    <property type="component" value="Unassembled WGS sequence"/>
</dbReference>
<evidence type="ECO:0000313" key="2">
    <source>
        <dbReference type="Proteomes" id="UP001499978"/>
    </source>
</evidence>
<protein>
    <submittedName>
        <fullName evidence="1">Histidine phosphatase family protein</fullName>
    </submittedName>
</protein>
<accession>A0ABN3NNJ6</accession>
<name>A0ABN3NNJ6_9ACTN</name>
<dbReference type="InterPro" id="IPR013078">
    <property type="entry name" value="His_Pase_superF_clade-1"/>
</dbReference>
<organism evidence="1 2">
    <name type="scientific">Pilimelia columellifera subsp. columellifera</name>
    <dbReference type="NCBI Taxonomy" id="706583"/>
    <lineage>
        <taxon>Bacteria</taxon>
        <taxon>Bacillati</taxon>
        <taxon>Actinomycetota</taxon>
        <taxon>Actinomycetes</taxon>
        <taxon>Micromonosporales</taxon>
        <taxon>Micromonosporaceae</taxon>
        <taxon>Pilimelia</taxon>
    </lineage>
</organism>
<proteinExistence type="predicted"/>
<dbReference type="Pfam" id="PF00300">
    <property type="entry name" value="His_Phos_1"/>
    <property type="match status" value="1"/>
</dbReference>